<keyword evidence="9" id="KW-1185">Reference proteome</keyword>
<feature type="compositionally biased region" description="Low complexity" evidence="6">
    <location>
        <begin position="24"/>
        <end position="46"/>
    </location>
</feature>
<gene>
    <name evidence="8" type="ORF">OSB1V03_LOCUS2204</name>
</gene>
<dbReference type="Gene3D" id="2.30.30.140">
    <property type="match status" value="1"/>
</dbReference>
<dbReference type="Gene3D" id="3.40.50.300">
    <property type="entry name" value="P-loop containing nucleotide triphosphate hydrolases"/>
    <property type="match status" value="1"/>
</dbReference>
<dbReference type="FunFam" id="1.10.1420.10:FF:000005">
    <property type="entry name" value="DNA mismatch repair protein"/>
    <property type="match status" value="1"/>
</dbReference>
<evidence type="ECO:0000256" key="4">
    <source>
        <dbReference type="ARBA" id="ARBA00022840"/>
    </source>
</evidence>
<dbReference type="InterPro" id="IPR007860">
    <property type="entry name" value="DNA_mmatch_repair_MutS_con_dom"/>
</dbReference>
<dbReference type="PANTHER" id="PTHR11361:SF148">
    <property type="entry name" value="DNA MISMATCH REPAIR PROTEIN MSH6"/>
    <property type="match status" value="1"/>
</dbReference>
<dbReference type="Pfam" id="PF00855">
    <property type="entry name" value="PWWP"/>
    <property type="match status" value="1"/>
</dbReference>
<evidence type="ECO:0000256" key="1">
    <source>
        <dbReference type="ARBA" id="ARBA00006271"/>
    </source>
</evidence>
<dbReference type="InterPro" id="IPR007696">
    <property type="entry name" value="DNA_mismatch_repair_MutS_core"/>
</dbReference>
<dbReference type="InterPro" id="IPR036187">
    <property type="entry name" value="DNA_mismatch_repair_MutS_sf"/>
</dbReference>
<dbReference type="SMART" id="SM00533">
    <property type="entry name" value="MUTSd"/>
    <property type="match status" value="1"/>
</dbReference>
<dbReference type="Pfam" id="PF05188">
    <property type="entry name" value="MutS_II"/>
    <property type="match status" value="1"/>
</dbReference>
<dbReference type="InterPro" id="IPR007861">
    <property type="entry name" value="DNA_mismatch_repair_MutS_clamp"/>
</dbReference>
<evidence type="ECO:0000313" key="9">
    <source>
        <dbReference type="Proteomes" id="UP000759131"/>
    </source>
</evidence>
<dbReference type="SUPFAM" id="SSF48334">
    <property type="entry name" value="DNA repair protein MutS, domain III"/>
    <property type="match status" value="1"/>
</dbReference>
<comment type="similarity">
    <text evidence="1">Belongs to the DNA mismatch repair MutS family.</text>
</comment>
<sequence>DDNSKADAKPADNRPANGGHNGQTSGRTTAITPTATTTSATGSQSSDNGIENHYKLYDLVWAKLEGYPWWPSIVCLHPSTNTHVKRKGKAVSIHVQFFDDPVSRAWIRFRDLKEYFGKHKSDVPLLKDQKWNQAIEFADQALKMDVEDRYTLIADLRATDDEDMETGGGDAEPEVTTPKKVSKSSPNKSSSAEKESPKANTDKLEPKSDLKRKASHRETDRKKFKRIALDSSEDDSAGSDEEFKVSSEDDDSSDDEDVKQISDEDLDLSDLDEDSDLSDFEPKSKRNKSSKSKSGSKSKSKSSSKSKKSSKKSKQKSNKKSKKRMTSSDESDSKKRMTSSDESDVLSLGSDFDSSDSDSKSKKKTINKSKNRNTESDVISLGSDFDSSDSDSKPKKKPTNKSKNRNTESDSEVSNTESKAKAEISTPKNKQSNWLTQRSEKLSSAKPTNSKAKSRSLSTPKSSAKKLNKSVMSVGEESFVSVVDYTNEQSGAKEWTHYSYEFLKPEKLKDKKGRFRLLNGEVNPEYDATTLSVPESFLNNCTPALKQWWIFKCQHYDTVLFFKVGKFYELYHMDAVLAVNELKIIYMRGDSAHAGFPEKAFKRYADVLIQKGYKVARIEQTETPAMMEDRVKASTKKSTKFDRVVNREVCRVASIGTRMASVIDADMLSDQNSYLLAITEVTTESGVDFGVCFIDVSIGKFNLCQFSDDRYCSRLRTLIAHNTPVELILDRKGLSTKTKQLLENCAPNARKEHKKEFWSAKNTLKHLTESDVFNGDLPQVLNAMVDETDSLKQTAKPQYELAIRALGAVIDVCTESLIADEVLSMKLMEEYIPCDTNREVTDETGDKLPEHMILDSFTLRNLEIFHNSLGGTEGTLCEVLDFCSTPFGRRLLHKWICSPLCDISKIEDRQRAVTDLSNVNIRYDIDQTIKALKKLPDLERLLNKIHSQGSAKRAKTHPDSRAIFFEMDFYNKRKILDFLSVLDGFKESVKIVESFQKHIESFGSSILKTCLSSRNDNGKGFPDLKGKLTFFDNAFDHKKARQEGRVLPHTGADPEFDDCVEREESIVKKLDNYLVEQRKFFGCNVTYFGTGKNRYQLEVPESATKRIGKENNDYQLESSRKGYKRYSTPFTRKRFEELMAAEDQKDAVLRDVMRRIFEAFDNNYSIWLEATNCLSLLDVFLSLSKSRSFLQQNRSVVCLPKFSHSKTPFVDLVDSRNPCLLKYCENFIPNDIKIESELLLVTGPNMGGKSTLMRQLGLIVVMAQIGACVPAKECSLSPVDRIFTRLGAFDRIVEGESTFFVELSETAVVLKHSTKHSLVLIDELGRGTSTFDGTAIACAVTKELSENIKCRTLFSSHYHSLVDEFRDNPSVKLVHMACMIENENESDPTEENITFLYKLKHDSCPKSYGFNAAMIAGLPRNVIQNAFKRSKEFERQNLVEKIFTKVMQNNESESEIMSLIPHLKSFSLNNN</sequence>
<feature type="region of interest" description="Disordered" evidence="6">
    <location>
        <begin position="161"/>
        <end position="468"/>
    </location>
</feature>
<accession>A0A7R9PV11</accession>
<feature type="compositionally biased region" description="Basic residues" evidence="6">
    <location>
        <begin position="285"/>
        <end position="325"/>
    </location>
</feature>
<feature type="compositionally biased region" description="Acidic residues" evidence="6">
    <location>
        <begin position="248"/>
        <end position="279"/>
    </location>
</feature>
<reference evidence="8" key="1">
    <citation type="submission" date="2020-11" db="EMBL/GenBank/DDBJ databases">
        <authorList>
            <person name="Tran Van P."/>
        </authorList>
    </citation>
    <scope>NUCLEOTIDE SEQUENCE</scope>
</reference>
<feature type="compositionally biased region" description="Polar residues" evidence="6">
    <location>
        <begin position="426"/>
        <end position="437"/>
    </location>
</feature>
<evidence type="ECO:0000259" key="7">
    <source>
        <dbReference type="PROSITE" id="PS50812"/>
    </source>
</evidence>
<dbReference type="InterPro" id="IPR000313">
    <property type="entry name" value="PWWP_dom"/>
</dbReference>
<evidence type="ECO:0000256" key="5">
    <source>
        <dbReference type="ARBA" id="ARBA00023125"/>
    </source>
</evidence>
<dbReference type="Gene3D" id="3.30.420.110">
    <property type="entry name" value="MutS, connector domain"/>
    <property type="match status" value="1"/>
</dbReference>
<feature type="compositionally biased region" description="Low complexity" evidence="6">
    <location>
        <begin position="175"/>
        <end position="190"/>
    </location>
</feature>
<dbReference type="InterPro" id="IPR027417">
    <property type="entry name" value="P-loop_NTPase"/>
</dbReference>
<feature type="compositionally biased region" description="Basic and acidic residues" evidence="6">
    <location>
        <begin position="1"/>
        <end position="12"/>
    </location>
</feature>
<keyword evidence="2" id="KW-0547">Nucleotide-binding</keyword>
<feature type="compositionally biased region" description="Polar residues" evidence="6">
    <location>
        <begin position="445"/>
        <end position="462"/>
    </location>
</feature>
<keyword evidence="4" id="KW-0067">ATP-binding</keyword>
<dbReference type="SMART" id="SM00293">
    <property type="entry name" value="PWWP"/>
    <property type="match status" value="1"/>
</dbReference>
<feature type="domain" description="PWWP" evidence="7">
    <location>
        <begin position="56"/>
        <end position="118"/>
    </location>
</feature>
<dbReference type="Pfam" id="PF01624">
    <property type="entry name" value="MutS_I"/>
    <property type="match status" value="1"/>
</dbReference>
<feature type="non-terminal residue" evidence="8">
    <location>
        <position position="1471"/>
    </location>
</feature>
<dbReference type="GO" id="GO:0005524">
    <property type="term" value="F:ATP binding"/>
    <property type="evidence" value="ECO:0007669"/>
    <property type="project" value="UniProtKB-KW"/>
</dbReference>
<dbReference type="Pfam" id="PF05190">
    <property type="entry name" value="MutS_IV"/>
    <property type="match status" value="1"/>
</dbReference>
<protein>
    <recommendedName>
        <fullName evidence="7">PWWP domain-containing protein</fullName>
    </recommendedName>
</protein>
<evidence type="ECO:0000256" key="6">
    <source>
        <dbReference type="SAM" id="MobiDB-lite"/>
    </source>
</evidence>
<dbReference type="OrthoDB" id="121051at2759"/>
<dbReference type="SUPFAM" id="SSF55271">
    <property type="entry name" value="DNA repair protein MutS, domain I"/>
    <property type="match status" value="1"/>
</dbReference>
<feature type="region of interest" description="Disordered" evidence="6">
    <location>
        <begin position="1"/>
        <end position="47"/>
    </location>
</feature>
<keyword evidence="5" id="KW-0238">DNA-binding</keyword>
<dbReference type="InterPro" id="IPR045076">
    <property type="entry name" value="MutS"/>
</dbReference>
<feature type="compositionally biased region" description="Basic residues" evidence="6">
    <location>
        <begin position="394"/>
        <end position="404"/>
    </location>
</feature>
<dbReference type="SUPFAM" id="SSF52540">
    <property type="entry name" value="P-loop containing nucleoside triphosphate hydrolases"/>
    <property type="match status" value="1"/>
</dbReference>
<evidence type="ECO:0000256" key="3">
    <source>
        <dbReference type="ARBA" id="ARBA00022763"/>
    </source>
</evidence>
<dbReference type="GO" id="GO:0032301">
    <property type="term" value="C:MutSalpha complex"/>
    <property type="evidence" value="ECO:0007669"/>
    <property type="project" value="TreeGrafter"/>
</dbReference>
<evidence type="ECO:0000256" key="2">
    <source>
        <dbReference type="ARBA" id="ARBA00022741"/>
    </source>
</evidence>
<dbReference type="GO" id="GO:0006298">
    <property type="term" value="P:mismatch repair"/>
    <property type="evidence" value="ECO:0007669"/>
    <property type="project" value="InterPro"/>
</dbReference>
<organism evidence="8">
    <name type="scientific">Medioppia subpectinata</name>
    <dbReference type="NCBI Taxonomy" id="1979941"/>
    <lineage>
        <taxon>Eukaryota</taxon>
        <taxon>Metazoa</taxon>
        <taxon>Ecdysozoa</taxon>
        <taxon>Arthropoda</taxon>
        <taxon>Chelicerata</taxon>
        <taxon>Arachnida</taxon>
        <taxon>Acari</taxon>
        <taxon>Acariformes</taxon>
        <taxon>Sarcoptiformes</taxon>
        <taxon>Oribatida</taxon>
        <taxon>Brachypylina</taxon>
        <taxon>Oppioidea</taxon>
        <taxon>Oppiidae</taxon>
        <taxon>Medioppia</taxon>
    </lineage>
</organism>
<name>A0A7R9PV11_9ACAR</name>
<dbReference type="Proteomes" id="UP000759131">
    <property type="component" value="Unassembled WGS sequence"/>
</dbReference>
<dbReference type="SMART" id="SM00534">
    <property type="entry name" value="MUTSac"/>
    <property type="match status" value="1"/>
</dbReference>
<dbReference type="InterPro" id="IPR007695">
    <property type="entry name" value="DNA_mismatch_repair_MutS-lik_N"/>
</dbReference>
<evidence type="ECO:0000313" key="8">
    <source>
        <dbReference type="EMBL" id="CAD7621734.1"/>
    </source>
</evidence>
<dbReference type="FunFam" id="3.40.1170.10:FF:000002">
    <property type="entry name" value="DNA mismatch repair protein"/>
    <property type="match status" value="1"/>
</dbReference>
<dbReference type="PANTHER" id="PTHR11361">
    <property type="entry name" value="DNA MISMATCH REPAIR PROTEIN MUTS FAMILY MEMBER"/>
    <property type="match status" value="1"/>
</dbReference>
<keyword evidence="3" id="KW-0227">DNA damage</keyword>
<dbReference type="GO" id="GO:0140664">
    <property type="term" value="F:ATP-dependent DNA damage sensor activity"/>
    <property type="evidence" value="ECO:0007669"/>
    <property type="project" value="InterPro"/>
</dbReference>
<feature type="compositionally biased region" description="Acidic residues" evidence="6">
    <location>
        <begin position="231"/>
        <end position="240"/>
    </location>
</feature>
<feature type="compositionally biased region" description="Basic and acidic residues" evidence="6">
    <location>
        <begin position="191"/>
        <end position="221"/>
    </location>
</feature>
<dbReference type="InterPro" id="IPR016151">
    <property type="entry name" value="DNA_mismatch_repair_MutS_N"/>
</dbReference>
<feature type="compositionally biased region" description="Basic residues" evidence="6">
    <location>
        <begin position="361"/>
        <end position="371"/>
    </location>
</feature>
<dbReference type="CDD" id="cd05837">
    <property type="entry name" value="PWWP_MSH6"/>
    <property type="match status" value="1"/>
</dbReference>
<proteinExistence type="inferred from homology"/>
<dbReference type="Gene3D" id="1.10.1420.10">
    <property type="match status" value="2"/>
</dbReference>
<dbReference type="SUPFAM" id="SSF53150">
    <property type="entry name" value="DNA repair protein MutS, domain II"/>
    <property type="match status" value="1"/>
</dbReference>
<dbReference type="InterPro" id="IPR036678">
    <property type="entry name" value="MutS_con_dom_sf"/>
</dbReference>
<dbReference type="Gene3D" id="3.40.1170.10">
    <property type="entry name" value="DNA repair protein MutS, domain I"/>
    <property type="match status" value="1"/>
</dbReference>
<dbReference type="Pfam" id="PF00488">
    <property type="entry name" value="MutS_V"/>
    <property type="match status" value="1"/>
</dbReference>
<dbReference type="InterPro" id="IPR000432">
    <property type="entry name" value="DNA_mismatch_repair_MutS_C"/>
</dbReference>
<dbReference type="GO" id="GO:0030983">
    <property type="term" value="F:mismatched DNA binding"/>
    <property type="evidence" value="ECO:0007669"/>
    <property type="project" value="InterPro"/>
</dbReference>
<dbReference type="SUPFAM" id="SSF63748">
    <property type="entry name" value="Tudor/PWWP/MBT"/>
    <property type="match status" value="1"/>
</dbReference>
<dbReference type="Pfam" id="PF05192">
    <property type="entry name" value="MutS_III"/>
    <property type="match status" value="1"/>
</dbReference>
<dbReference type="PROSITE" id="PS50812">
    <property type="entry name" value="PWWP"/>
    <property type="match status" value="1"/>
</dbReference>
<dbReference type="PROSITE" id="PS00486">
    <property type="entry name" value="DNA_MISMATCH_REPAIR_2"/>
    <property type="match status" value="1"/>
</dbReference>
<dbReference type="EMBL" id="CAJPIZ010000734">
    <property type="protein sequence ID" value="CAG2102164.1"/>
    <property type="molecule type" value="Genomic_DNA"/>
</dbReference>
<dbReference type="EMBL" id="OC855309">
    <property type="protein sequence ID" value="CAD7621734.1"/>
    <property type="molecule type" value="Genomic_DNA"/>
</dbReference>